<dbReference type="Proteomes" id="UP001232750">
    <property type="component" value="Unassembled WGS sequence"/>
</dbReference>
<protein>
    <submittedName>
        <fullName evidence="1">Uncharacterized protein</fullName>
    </submittedName>
</protein>
<gene>
    <name evidence="1" type="ORF">QNJ86_03770</name>
</gene>
<dbReference type="RefSeq" id="WP_283831260.1">
    <property type="nucleotide sequence ID" value="NZ_JASJEU010000007.1"/>
</dbReference>
<evidence type="ECO:0000313" key="1">
    <source>
        <dbReference type="EMBL" id="MDJ1649912.1"/>
    </source>
</evidence>
<evidence type="ECO:0000313" key="2">
    <source>
        <dbReference type="Proteomes" id="UP001232750"/>
    </source>
</evidence>
<keyword evidence="2" id="KW-1185">Reference proteome</keyword>
<reference evidence="1 2" key="1">
    <citation type="submission" date="2023-05" db="EMBL/GenBank/DDBJ databases">
        <title>Gordonibacter KGMB12511T sp. nov., isolated from faeces of healthy Korean.</title>
        <authorList>
            <person name="Kim H.S."/>
            <person name="Kim J.-S."/>
            <person name="Suh M.K."/>
            <person name="Eom M.K."/>
            <person name="Do H.E."/>
            <person name="Lee J.-S."/>
        </authorList>
    </citation>
    <scope>NUCLEOTIDE SEQUENCE [LARGE SCALE GENOMIC DNA]</scope>
    <source>
        <strain evidence="1 2">KGMB12511</strain>
    </source>
</reference>
<sequence>MNATCMSKMLEAKRLEVEAFAELVPPEVRRIAAAGVRVCADTALSVLEAPAEEQGAPQRTRAARPITID</sequence>
<organism evidence="1 2">
    <name type="scientific">Gordonibacter faecis</name>
    <dbReference type="NCBI Taxonomy" id="3047475"/>
    <lineage>
        <taxon>Bacteria</taxon>
        <taxon>Bacillati</taxon>
        <taxon>Actinomycetota</taxon>
        <taxon>Coriobacteriia</taxon>
        <taxon>Eggerthellales</taxon>
        <taxon>Eggerthellaceae</taxon>
        <taxon>Gordonibacter</taxon>
    </lineage>
</organism>
<comment type="caution">
    <text evidence="1">The sequence shown here is derived from an EMBL/GenBank/DDBJ whole genome shotgun (WGS) entry which is preliminary data.</text>
</comment>
<dbReference type="EMBL" id="JASJEU010000007">
    <property type="protein sequence ID" value="MDJ1649912.1"/>
    <property type="molecule type" value="Genomic_DNA"/>
</dbReference>
<accession>A0ABT7DKI6</accession>
<name>A0ABT7DKI6_9ACTN</name>
<proteinExistence type="predicted"/>